<keyword evidence="7" id="KW-1208">Phospholipid metabolism</keyword>
<accession>A0A1G9B561</accession>
<keyword evidence="3" id="KW-0479">Metal-binding</keyword>
<name>A0A1G9B561_9BACL</name>
<dbReference type="InterPro" id="IPR038597">
    <property type="entry name" value="GGGP/HepGP_synthase_sf"/>
</dbReference>
<evidence type="ECO:0000256" key="4">
    <source>
        <dbReference type="ARBA" id="ARBA00022842"/>
    </source>
</evidence>
<reference evidence="10" key="1">
    <citation type="submission" date="2016-10" db="EMBL/GenBank/DDBJ databases">
        <authorList>
            <person name="Varghese N."/>
            <person name="Submissions S."/>
        </authorList>
    </citation>
    <scope>NUCLEOTIDE SEQUENCE [LARGE SCALE GENOMIC DNA]</scope>
    <source>
        <strain evidence="10">CGMCC 1.8895</strain>
    </source>
</reference>
<evidence type="ECO:0000256" key="5">
    <source>
        <dbReference type="ARBA" id="ARBA00023098"/>
    </source>
</evidence>
<dbReference type="GO" id="GO:0046872">
    <property type="term" value="F:metal ion binding"/>
    <property type="evidence" value="ECO:0007669"/>
    <property type="project" value="UniProtKB-KW"/>
</dbReference>
<evidence type="ECO:0000256" key="3">
    <source>
        <dbReference type="ARBA" id="ARBA00022723"/>
    </source>
</evidence>
<dbReference type="Proteomes" id="UP000199008">
    <property type="component" value="Unassembled WGS sequence"/>
</dbReference>
<evidence type="ECO:0000313" key="9">
    <source>
        <dbReference type="EMBL" id="SDK34629.1"/>
    </source>
</evidence>
<evidence type="ECO:0000256" key="2">
    <source>
        <dbReference type="ARBA" id="ARBA00022679"/>
    </source>
</evidence>
<dbReference type="AlphaFoldDB" id="A0A1G9B561"/>
<keyword evidence="5" id="KW-0443">Lipid metabolism</keyword>
<comment type="catalytic activity">
    <reaction evidence="8">
        <text>sn-glycerol 1-phosphate + all-trans-heptaprenyl diphosphate = 3-heptaprenyl-sn-glycero-1-phosphate + diphosphate</text>
        <dbReference type="Rhea" id="RHEA:33495"/>
        <dbReference type="ChEBI" id="CHEBI:33019"/>
        <dbReference type="ChEBI" id="CHEBI:57685"/>
        <dbReference type="ChEBI" id="CHEBI:58206"/>
        <dbReference type="ChEBI" id="CHEBI:64781"/>
        <dbReference type="EC" id="2.5.1.n9"/>
    </reaction>
</comment>
<dbReference type="GO" id="GO:0046474">
    <property type="term" value="P:glycerophospholipid biosynthetic process"/>
    <property type="evidence" value="ECO:0007669"/>
    <property type="project" value="UniProtKB-ARBA"/>
</dbReference>
<evidence type="ECO:0000313" key="10">
    <source>
        <dbReference type="Proteomes" id="UP000199008"/>
    </source>
</evidence>
<dbReference type="InterPro" id="IPR008205">
    <property type="entry name" value="GGGP_HepGP_synthase"/>
</dbReference>
<dbReference type="NCBIfam" id="TIGR01768">
    <property type="entry name" value="GGGP-family"/>
    <property type="match status" value="1"/>
</dbReference>
<keyword evidence="4" id="KW-0460">Magnesium</keyword>
<organism evidence="9 10">
    <name type="scientific">Lacicoccus qingdaonensis</name>
    <dbReference type="NCBI Taxonomy" id="576118"/>
    <lineage>
        <taxon>Bacteria</taxon>
        <taxon>Bacillati</taxon>
        <taxon>Bacillota</taxon>
        <taxon>Bacilli</taxon>
        <taxon>Bacillales</taxon>
        <taxon>Salinicoccaceae</taxon>
        <taxon>Lacicoccus</taxon>
    </lineage>
</organism>
<dbReference type="GO" id="GO:0120536">
    <property type="term" value="F:heptaprenylglyceryl phosphate synthase activity"/>
    <property type="evidence" value="ECO:0007669"/>
    <property type="project" value="UniProtKB-ARBA"/>
</dbReference>
<evidence type="ECO:0000256" key="6">
    <source>
        <dbReference type="ARBA" id="ARBA00023209"/>
    </source>
</evidence>
<dbReference type="NCBIfam" id="NF003199">
    <property type="entry name" value="PRK04169.1-3"/>
    <property type="match status" value="1"/>
</dbReference>
<dbReference type="EMBL" id="FNFY01000002">
    <property type="protein sequence ID" value="SDK34629.1"/>
    <property type="molecule type" value="Genomic_DNA"/>
</dbReference>
<dbReference type="STRING" id="576118.SAMN05216216_102121"/>
<gene>
    <name evidence="9" type="ORF">SAMN05216216_102121</name>
</gene>
<keyword evidence="1" id="KW-0444">Lipid biosynthesis</keyword>
<sequence>MLKDAKHIFKLDPAKEITDEDLEKIAESDTDMILVGGTDNVTEDNVLNALSRVRRFSKSVALEVTNKDAVMPGFDHYFIPSVFNTSNIRWQHGLMLEALREYSHLIDYEDISMLPYIIMNEDSKAFEKAEAKPVTADELPHYIDMIDKLYKAEYVYIEYSGMYGDPEMMDIVSQHTDNTHVIYGGGISSKEQAKEMSQYADTIVVGNIIHEDVKRALRTIIK</sequence>
<protein>
    <submittedName>
        <fullName evidence="9">Putative glycerol-1-phosphate prenyltransferase</fullName>
    </submittedName>
</protein>
<evidence type="ECO:0000256" key="1">
    <source>
        <dbReference type="ARBA" id="ARBA00022516"/>
    </source>
</evidence>
<dbReference type="InterPro" id="IPR039074">
    <property type="entry name" value="GGGP/HepGP_synthase_I"/>
</dbReference>
<evidence type="ECO:0000256" key="7">
    <source>
        <dbReference type="ARBA" id="ARBA00023264"/>
    </source>
</evidence>
<dbReference type="PANTHER" id="PTHR40029">
    <property type="match status" value="1"/>
</dbReference>
<dbReference type="OrthoDB" id="2381757at2"/>
<evidence type="ECO:0000256" key="8">
    <source>
        <dbReference type="ARBA" id="ARBA00048318"/>
    </source>
</evidence>
<keyword evidence="2 9" id="KW-0808">Transferase</keyword>
<keyword evidence="10" id="KW-1185">Reference proteome</keyword>
<dbReference type="Pfam" id="PF01884">
    <property type="entry name" value="PcrB"/>
    <property type="match status" value="1"/>
</dbReference>
<dbReference type="RefSeq" id="WP_092984187.1">
    <property type="nucleotide sequence ID" value="NZ_FNFY01000002.1"/>
</dbReference>
<keyword evidence="6" id="KW-0594">Phospholipid biosynthesis</keyword>
<dbReference type="SUPFAM" id="SSF51395">
    <property type="entry name" value="FMN-linked oxidoreductases"/>
    <property type="match status" value="1"/>
</dbReference>
<dbReference type="CDD" id="cd02812">
    <property type="entry name" value="PcrB_like"/>
    <property type="match status" value="1"/>
</dbReference>
<dbReference type="PANTHER" id="PTHR40029:SF2">
    <property type="entry name" value="HEPTAPRENYLGLYCERYL PHOSPHATE SYNTHASE"/>
    <property type="match status" value="1"/>
</dbReference>
<proteinExistence type="predicted"/>
<dbReference type="Gene3D" id="3.20.20.390">
    <property type="entry name" value="FMN-linked oxidoreductases"/>
    <property type="match status" value="1"/>
</dbReference>